<feature type="domain" description="CBU-0592-like" evidence="2">
    <location>
        <begin position="3"/>
        <end position="77"/>
    </location>
</feature>
<dbReference type="NCBIfam" id="NF047864">
    <property type="entry name" value="CBU_0592_membra"/>
    <property type="match status" value="1"/>
</dbReference>
<feature type="transmembrane region" description="Helical" evidence="1">
    <location>
        <begin position="55"/>
        <end position="74"/>
    </location>
</feature>
<dbReference type="Pfam" id="PF26604">
    <property type="entry name" value="CBU_0592"/>
    <property type="match status" value="1"/>
</dbReference>
<reference evidence="3 4" key="1">
    <citation type="submission" date="2016-11" db="EMBL/GenBank/DDBJ databases">
        <authorList>
            <person name="Jaros S."/>
            <person name="Januszkiewicz K."/>
            <person name="Wedrychowicz H."/>
        </authorList>
    </citation>
    <scope>NUCLEOTIDE SEQUENCE [LARGE SCALE GENOMIC DNA]</scope>
    <source>
        <strain evidence="3 4">DSM 24574</strain>
    </source>
</reference>
<keyword evidence="1" id="KW-0812">Transmembrane</keyword>
<dbReference type="RefSeq" id="WP_073139918.1">
    <property type="nucleotide sequence ID" value="NZ_FQWQ01000004.1"/>
</dbReference>
<accession>A0A1M5VD67</accession>
<organism evidence="3 4">
    <name type="scientific">Chryseolinea serpens</name>
    <dbReference type="NCBI Taxonomy" id="947013"/>
    <lineage>
        <taxon>Bacteria</taxon>
        <taxon>Pseudomonadati</taxon>
        <taxon>Bacteroidota</taxon>
        <taxon>Cytophagia</taxon>
        <taxon>Cytophagales</taxon>
        <taxon>Fulvivirgaceae</taxon>
        <taxon>Chryseolinea</taxon>
    </lineage>
</organism>
<keyword evidence="1" id="KW-1133">Transmembrane helix</keyword>
<evidence type="ECO:0000256" key="1">
    <source>
        <dbReference type="SAM" id="Phobius"/>
    </source>
</evidence>
<dbReference type="Proteomes" id="UP000184212">
    <property type="component" value="Unassembled WGS sequence"/>
</dbReference>
<sequence length="78" mass="8655">MIEIIGWAGVVAYVVAYGLLSLGKMKPDRVNYHALNAFGGICLVVLSYHKADTPNLFVNIIWVVIATLSILRILKIKR</sequence>
<keyword evidence="4" id="KW-1185">Reference proteome</keyword>
<keyword evidence="1" id="KW-0472">Membrane</keyword>
<feature type="transmembrane region" description="Helical" evidence="1">
    <location>
        <begin position="30"/>
        <end position="49"/>
    </location>
</feature>
<name>A0A1M5VD67_9BACT</name>
<evidence type="ECO:0000313" key="3">
    <source>
        <dbReference type="EMBL" id="SHH73131.1"/>
    </source>
</evidence>
<gene>
    <name evidence="3" type="ORF">SAMN04488109_5017</name>
</gene>
<dbReference type="OrthoDB" id="826808at2"/>
<feature type="transmembrane region" description="Helical" evidence="1">
    <location>
        <begin position="6"/>
        <end position="23"/>
    </location>
</feature>
<dbReference type="EMBL" id="FQWQ01000004">
    <property type="protein sequence ID" value="SHH73131.1"/>
    <property type="molecule type" value="Genomic_DNA"/>
</dbReference>
<dbReference type="InterPro" id="IPR058058">
    <property type="entry name" value="CBU_0592-like"/>
</dbReference>
<dbReference type="AlphaFoldDB" id="A0A1M5VD67"/>
<evidence type="ECO:0000313" key="4">
    <source>
        <dbReference type="Proteomes" id="UP000184212"/>
    </source>
</evidence>
<protein>
    <recommendedName>
        <fullName evidence="2">CBU-0592-like domain-containing protein</fullName>
    </recommendedName>
</protein>
<evidence type="ECO:0000259" key="2">
    <source>
        <dbReference type="Pfam" id="PF26604"/>
    </source>
</evidence>
<dbReference type="STRING" id="947013.SAMN04488109_5017"/>
<proteinExistence type="predicted"/>